<feature type="domain" description="Core-binding (CB)" evidence="6">
    <location>
        <begin position="14"/>
        <end position="93"/>
    </location>
</feature>
<dbReference type="PANTHER" id="PTHR30349:SF41">
    <property type="entry name" value="INTEGRASE_RECOMBINASE PROTEIN MJ0367-RELATED"/>
    <property type="match status" value="1"/>
</dbReference>
<dbReference type="Proteomes" id="UP000198960">
    <property type="component" value="Unassembled WGS sequence"/>
</dbReference>
<dbReference type="SUPFAM" id="SSF56349">
    <property type="entry name" value="DNA breaking-rejoining enzymes"/>
    <property type="match status" value="1"/>
</dbReference>
<proteinExistence type="inferred from homology"/>
<dbReference type="GO" id="GO:0006310">
    <property type="term" value="P:DNA recombination"/>
    <property type="evidence" value="ECO:0007669"/>
    <property type="project" value="UniProtKB-KW"/>
</dbReference>
<dbReference type="EMBL" id="FOEE01000025">
    <property type="protein sequence ID" value="SEP29606.1"/>
    <property type="molecule type" value="Genomic_DNA"/>
</dbReference>
<evidence type="ECO:0000259" key="6">
    <source>
        <dbReference type="PROSITE" id="PS51900"/>
    </source>
</evidence>
<dbReference type="PROSITE" id="PS51898">
    <property type="entry name" value="TYR_RECOMBINASE"/>
    <property type="match status" value="1"/>
</dbReference>
<evidence type="ECO:0000256" key="4">
    <source>
        <dbReference type="PROSITE-ProRule" id="PRU01248"/>
    </source>
</evidence>
<evidence type="ECO:0000259" key="5">
    <source>
        <dbReference type="PROSITE" id="PS51898"/>
    </source>
</evidence>
<reference evidence="8" key="1">
    <citation type="submission" date="2016-10" db="EMBL/GenBank/DDBJ databases">
        <authorList>
            <person name="Varghese N."/>
            <person name="Submissions S."/>
        </authorList>
    </citation>
    <scope>NUCLEOTIDE SEQUENCE [LARGE SCALE GENOMIC DNA]</scope>
    <source>
        <strain evidence="8">DSM 45413</strain>
    </source>
</reference>
<keyword evidence="3" id="KW-0233">DNA recombination</keyword>
<sequence length="320" mass="35801">MTAVTRLHRAAGTTTLADASRRFLRRDAFEKTTRDAYGRTLAALTDVVGADTDVAAVTTEQLEDELLERWADAAATTYNRHRAALLSFFGWCVERGYTAANPAALVEARKVRKRTEDERRERPVSRDLLAELWALDGVAGRDRTLWRMAYETWARADELLGLNIEDLDLANREALVNGKGGDRERIWWATGTARLLPRLIAGRATGPLFLAARRPTRPMPAADIDLVSGRARLSYRQAERIFAEAGQRLDPDGTPFTLHRLRHAGISHAVEDGYSVAAIRAKSRHESLRSLEVYTNPSADSIRAMTDDLDGTARRRRPVR</sequence>
<dbReference type="InterPro" id="IPR010998">
    <property type="entry name" value="Integrase_recombinase_N"/>
</dbReference>
<dbReference type="GO" id="GO:0003677">
    <property type="term" value="F:DNA binding"/>
    <property type="evidence" value="ECO:0007669"/>
    <property type="project" value="UniProtKB-UniRule"/>
</dbReference>
<accession>A0A1H8WPQ6</accession>
<dbReference type="PANTHER" id="PTHR30349">
    <property type="entry name" value="PHAGE INTEGRASE-RELATED"/>
    <property type="match status" value="1"/>
</dbReference>
<dbReference type="GO" id="GO:0015074">
    <property type="term" value="P:DNA integration"/>
    <property type="evidence" value="ECO:0007669"/>
    <property type="project" value="InterPro"/>
</dbReference>
<dbReference type="Pfam" id="PF00589">
    <property type="entry name" value="Phage_integrase"/>
    <property type="match status" value="1"/>
</dbReference>
<dbReference type="InterPro" id="IPR044068">
    <property type="entry name" value="CB"/>
</dbReference>
<dbReference type="InterPro" id="IPR013762">
    <property type="entry name" value="Integrase-like_cat_sf"/>
</dbReference>
<gene>
    <name evidence="7" type="ORF">SAMN05660991_04613</name>
</gene>
<evidence type="ECO:0000313" key="7">
    <source>
        <dbReference type="EMBL" id="SEP29606.1"/>
    </source>
</evidence>
<dbReference type="InterPro" id="IPR002104">
    <property type="entry name" value="Integrase_catalytic"/>
</dbReference>
<dbReference type="Gene3D" id="1.10.443.10">
    <property type="entry name" value="Intergrase catalytic core"/>
    <property type="match status" value="1"/>
</dbReference>
<evidence type="ECO:0000256" key="2">
    <source>
        <dbReference type="ARBA" id="ARBA00023125"/>
    </source>
</evidence>
<feature type="domain" description="Tyr recombinase" evidence="5">
    <location>
        <begin position="119"/>
        <end position="307"/>
    </location>
</feature>
<name>A0A1H8WPQ6_9ACTN</name>
<dbReference type="CDD" id="cd00397">
    <property type="entry name" value="DNA_BRE_C"/>
    <property type="match status" value="1"/>
</dbReference>
<keyword evidence="2 4" id="KW-0238">DNA-binding</keyword>
<dbReference type="InterPro" id="IPR050090">
    <property type="entry name" value="Tyrosine_recombinase_XerCD"/>
</dbReference>
<dbReference type="STRING" id="673521.SAMN05660991_04613"/>
<dbReference type="InterPro" id="IPR011010">
    <property type="entry name" value="DNA_brk_join_enz"/>
</dbReference>
<dbReference type="PROSITE" id="PS51900">
    <property type="entry name" value="CB"/>
    <property type="match status" value="1"/>
</dbReference>
<dbReference type="AlphaFoldDB" id="A0A1H8WPQ6"/>
<protein>
    <submittedName>
        <fullName evidence="7">Integrase/recombinase XerD</fullName>
    </submittedName>
</protein>
<dbReference type="Gene3D" id="1.10.150.130">
    <property type="match status" value="1"/>
</dbReference>
<comment type="similarity">
    <text evidence="1">Belongs to the 'phage' integrase family.</text>
</comment>
<evidence type="ECO:0000313" key="8">
    <source>
        <dbReference type="Proteomes" id="UP000198960"/>
    </source>
</evidence>
<dbReference type="RefSeq" id="WP_170861250.1">
    <property type="nucleotide sequence ID" value="NZ_FOEE01000025.1"/>
</dbReference>
<evidence type="ECO:0000256" key="3">
    <source>
        <dbReference type="ARBA" id="ARBA00023172"/>
    </source>
</evidence>
<evidence type="ECO:0000256" key="1">
    <source>
        <dbReference type="ARBA" id="ARBA00008857"/>
    </source>
</evidence>
<organism evidence="7 8">
    <name type="scientific">Trujillonella endophytica</name>
    <dbReference type="NCBI Taxonomy" id="673521"/>
    <lineage>
        <taxon>Bacteria</taxon>
        <taxon>Bacillati</taxon>
        <taxon>Actinomycetota</taxon>
        <taxon>Actinomycetes</taxon>
        <taxon>Geodermatophilales</taxon>
        <taxon>Geodermatophilaceae</taxon>
        <taxon>Trujillonella</taxon>
    </lineage>
</organism>
<keyword evidence="8" id="KW-1185">Reference proteome</keyword>